<dbReference type="PANTHER" id="PTHR11360">
    <property type="entry name" value="MONOCARBOXYLATE TRANSPORTER"/>
    <property type="match status" value="1"/>
</dbReference>
<gene>
    <name evidence="3" type="primary">LOC115880861</name>
</gene>
<feature type="transmembrane region" description="Helical" evidence="1">
    <location>
        <begin position="325"/>
        <end position="347"/>
    </location>
</feature>
<proteinExistence type="predicted"/>
<feature type="transmembrane region" description="Helical" evidence="1">
    <location>
        <begin position="290"/>
        <end position="313"/>
    </location>
</feature>
<keyword evidence="1" id="KW-0472">Membrane</keyword>
<organism evidence="2 3">
    <name type="scientific">Sitophilus oryzae</name>
    <name type="common">Rice weevil</name>
    <name type="synonym">Curculio oryzae</name>
    <dbReference type="NCBI Taxonomy" id="7048"/>
    <lineage>
        <taxon>Eukaryota</taxon>
        <taxon>Metazoa</taxon>
        <taxon>Ecdysozoa</taxon>
        <taxon>Arthropoda</taxon>
        <taxon>Hexapoda</taxon>
        <taxon>Insecta</taxon>
        <taxon>Pterygota</taxon>
        <taxon>Neoptera</taxon>
        <taxon>Endopterygota</taxon>
        <taxon>Coleoptera</taxon>
        <taxon>Polyphaga</taxon>
        <taxon>Cucujiformia</taxon>
        <taxon>Curculionidae</taxon>
        <taxon>Dryophthorinae</taxon>
        <taxon>Sitophilus</taxon>
    </lineage>
</organism>
<dbReference type="InterPro" id="IPR050327">
    <property type="entry name" value="Proton-linked_MCT"/>
</dbReference>
<feature type="transmembrane region" description="Helical" evidence="1">
    <location>
        <begin position="353"/>
        <end position="374"/>
    </location>
</feature>
<sequence>MGDLKSKGFAGFFQRFKNTYFPAISETDTSMQSNYEGYLVPQNEEILSTYLSVGPGRGEETDNDSVRHKKRKCCGKPCSTCCNWNKWKKLNCNLYCCHDQYDSKESYLTINRPMYREDIFYQGSLYPLSQYSRRGSQISGATQRVLPQNLPSLAYTLSVSRLATRSDMAQQNRCLWCPDAVLRTLATLLNYEMLKSPAFLILMVSGSLTLMGIYGCLIYAQGRGVEIGIEQGTAAMLLSVIGIANTVGRIACGVVSCFPVLDINLITWTTLIVGGGGTIVSIYFTTSLGQILYCSVFGVTIASFVVFRTIMFVEFFGLENLTNCFGLHMIFQGIAAFAALPVINAIYSSFNTFNAAFVFSGISILLSGLILIPLRRIIKWEHKDEVPS</sequence>
<feature type="transmembrane region" description="Helical" evidence="1">
    <location>
        <begin position="198"/>
        <end position="222"/>
    </location>
</feature>
<dbReference type="GO" id="GO:0008028">
    <property type="term" value="F:monocarboxylic acid transmembrane transporter activity"/>
    <property type="evidence" value="ECO:0007669"/>
    <property type="project" value="TreeGrafter"/>
</dbReference>
<feature type="transmembrane region" description="Helical" evidence="1">
    <location>
        <begin position="265"/>
        <end position="284"/>
    </location>
</feature>
<accession>A0A6J2XR97</accession>
<dbReference type="KEGG" id="soy:115880861"/>
<keyword evidence="1" id="KW-1133">Transmembrane helix</keyword>
<dbReference type="Proteomes" id="UP000504635">
    <property type="component" value="Unplaced"/>
</dbReference>
<dbReference type="InParanoid" id="A0A6J2XR97"/>
<keyword evidence="2" id="KW-1185">Reference proteome</keyword>
<dbReference type="RefSeq" id="XP_030754038.1">
    <property type="nucleotide sequence ID" value="XM_030898178.1"/>
</dbReference>
<reference evidence="3" key="1">
    <citation type="submission" date="2025-08" db="UniProtKB">
        <authorList>
            <consortium name="RefSeq"/>
        </authorList>
    </citation>
    <scope>IDENTIFICATION</scope>
    <source>
        <tissue evidence="3">Gonads</tissue>
    </source>
</reference>
<dbReference type="GeneID" id="115880861"/>
<keyword evidence="1" id="KW-0812">Transmembrane</keyword>
<protein>
    <submittedName>
        <fullName evidence="3">Uncharacterized protein LOC115880861 isoform X1</fullName>
    </submittedName>
</protein>
<dbReference type="PANTHER" id="PTHR11360:SF238">
    <property type="entry name" value="SD10469P"/>
    <property type="match status" value="1"/>
</dbReference>
<evidence type="ECO:0000256" key="1">
    <source>
        <dbReference type="SAM" id="Phobius"/>
    </source>
</evidence>
<dbReference type="OrthoDB" id="6509908at2759"/>
<dbReference type="InterPro" id="IPR036259">
    <property type="entry name" value="MFS_trans_sf"/>
</dbReference>
<dbReference type="SUPFAM" id="SSF103473">
    <property type="entry name" value="MFS general substrate transporter"/>
    <property type="match status" value="1"/>
</dbReference>
<evidence type="ECO:0000313" key="3">
    <source>
        <dbReference type="RefSeq" id="XP_030754038.1"/>
    </source>
</evidence>
<name>A0A6J2XR97_SITOR</name>
<dbReference type="AlphaFoldDB" id="A0A6J2XR97"/>
<evidence type="ECO:0000313" key="2">
    <source>
        <dbReference type="Proteomes" id="UP000504635"/>
    </source>
</evidence>
<feature type="transmembrane region" description="Helical" evidence="1">
    <location>
        <begin position="234"/>
        <end position="258"/>
    </location>
</feature>